<protein>
    <submittedName>
        <fullName evidence="1">Uncharacterized protein</fullName>
    </submittedName>
</protein>
<organism evidence="1 2">
    <name type="scientific">Tetradesmus obliquus</name>
    <name type="common">Green alga</name>
    <name type="synonym">Acutodesmus obliquus</name>
    <dbReference type="NCBI Taxonomy" id="3088"/>
    <lineage>
        <taxon>Eukaryota</taxon>
        <taxon>Viridiplantae</taxon>
        <taxon>Chlorophyta</taxon>
        <taxon>core chlorophytes</taxon>
        <taxon>Chlorophyceae</taxon>
        <taxon>CS clade</taxon>
        <taxon>Sphaeropleales</taxon>
        <taxon>Scenedesmaceae</taxon>
        <taxon>Tetradesmus</taxon>
    </lineage>
</organism>
<proteinExistence type="predicted"/>
<reference evidence="1 2" key="1">
    <citation type="submission" date="2023-05" db="EMBL/GenBank/DDBJ databases">
        <title>A 100% complete, gapless, phased diploid assembly of the Scenedesmus obliquus UTEX 3031 genome.</title>
        <authorList>
            <person name="Biondi T.C."/>
            <person name="Hanschen E.R."/>
            <person name="Kwon T."/>
            <person name="Eng W."/>
            <person name="Kruse C.P.S."/>
            <person name="Koehler S.I."/>
            <person name="Kunde Y."/>
            <person name="Gleasner C.D."/>
            <person name="You Mak K.T."/>
            <person name="Polle J."/>
            <person name="Hovde B.T."/>
            <person name="Starkenburg S.R."/>
        </authorList>
    </citation>
    <scope>NUCLEOTIDE SEQUENCE [LARGE SCALE GENOMIC DNA]</scope>
    <source>
        <strain evidence="1 2">DOE0152z</strain>
    </source>
</reference>
<dbReference type="Proteomes" id="UP001244341">
    <property type="component" value="Chromosome 11b"/>
</dbReference>
<sequence length="85" mass="8442">MDIRLLPGVVLTAVGQHLPEPDAASCRLASAQLAAVAGQQQQGSHLQVVAASFQAQLRAELRKDTAPAAAAAAAAAAGPTVQCSG</sequence>
<keyword evidence="2" id="KW-1185">Reference proteome</keyword>
<accession>A0ABY8UHX7</accession>
<evidence type="ECO:0000313" key="1">
    <source>
        <dbReference type="EMBL" id="WIA19771.1"/>
    </source>
</evidence>
<gene>
    <name evidence="1" type="ORF">OEZ85_005685</name>
</gene>
<name>A0ABY8UHX7_TETOB</name>
<evidence type="ECO:0000313" key="2">
    <source>
        <dbReference type="Proteomes" id="UP001244341"/>
    </source>
</evidence>
<dbReference type="EMBL" id="CP126218">
    <property type="protein sequence ID" value="WIA19771.1"/>
    <property type="molecule type" value="Genomic_DNA"/>
</dbReference>